<comment type="caution">
    <text evidence="1">The sequence shown here is derived from an EMBL/GenBank/DDBJ whole genome shotgun (WGS) entry which is preliminary data.</text>
</comment>
<accession>A0ACC1JVZ5</accession>
<proteinExistence type="predicted"/>
<dbReference type="Proteomes" id="UP001140066">
    <property type="component" value="Unassembled WGS sequence"/>
</dbReference>
<sequence length="269" mass="29015">DLSDGGSDLGVAALKLGKSTRPPLPEALMHSGALADSTSRSLVSRPAQPPTTSKPFNPFGVATPSKSMEIKRSDSFFNAADMHSDESAGPSTPSGSAMPVSATKRQQPSSGDDDAVATGLPRKQAKRATASDSKDRAQPKLTAFAFKKGGGSMEPVTIPTLSALGTIAYYAQHPDVPDKNKGRRSSFMSVDSHRDFVSDDDPSDFSSFSSVPSTIDARMSRRRSMPSTPRRAQSLVPDHSLLEDPELQVWRDRYKWGRNYGMNFAHNDR</sequence>
<gene>
    <name evidence="1" type="ORF">GGI18_005600</name>
</gene>
<keyword evidence="2" id="KW-1185">Reference proteome</keyword>
<feature type="non-terminal residue" evidence="1">
    <location>
        <position position="1"/>
    </location>
</feature>
<name>A0ACC1JVZ5_9FUNG</name>
<evidence type="ECO:0000313" key="2">
    <source>
        <dbReference type="Proteomes" id="UP001140066"/>
    </source>
</evidence>
<dbReference type="EMBL" id="JANBUK010003227">
    <property type="protein sequence ID" value="KAJ2768405.1"/>
    <property type="molecule type" value="Genomic_DNA"/>
</dbReference>
<protein>
    <submittedName>
        <fullName evidence="1">Uncharacterized protein</fullName>
    </submittedName>
</protein>
<organism evidence="1 2">
    <name type="scientific">Coemansia linderi</name>
    <dbReference type="NCBI Taxonomy" id="2663919"/>
    <lineage>
        <taxon>Eukaryota</taxon>
        <taxon>Fungi</taxon>
        <taxon>Fungi incertae sedis</taxon>
        <taxon>Zoopagomycota</taxon>
        <taxon>Kickxellomycotina</taxon>
        <taxon>Kickxellomycetes</taxon>
        <taxon>Kickxellales</taxon>
        <taxon>Kickxellaceae</taxon>
        <taxon>Coemansia</taxon>
    </lineage>
</organism>
<evidence type="ECO:0000313" key="1">
    <source>
        <dbReference type="EMBL" id="KAJ2768405.1"/>
    </source>
</evidence>
<reference evidence="1" key="1">
    <citation type="submission" date="2022-07" db="EMBL/GenBank/DDBJ databases">
        <title>Phylogenomic reconstructions and comparative analyses of Kickxellomycotina fungi.</title>
        <authorList>
            <person name="Reynolds N.K."/>
            <person name="Stajich J.E."/>
            <person name="Barry K."/>
            <person name="Grigoriev I.V."/>
            <person name="Crous P."/>
            <person name="Smith M.E."/>
        </authorList>
    </citation>
    <scope>NUCLEOTIDE SEQUENCE</scope>
    <source>
        <strain evidence="1">BCRC 34191</strain>
    </source>
</reference>